<dbReference type="EMBL" id="CP065728">
    <property type="protein sequence ID" value="QPT45077.1"/>
    <property type="molecule type" value="Genomic_DNA"/>
</dbReference>
<protein>
    <submittedName>
        <fullName evidence="3">PilW family protein</fullName>
    </submittedName>
</protein>
<reference evidence="3 4" key="1">
    <citation type="submission" date="2020-12" db="EMBL/GenBank/DDBJ databases">
        <title>FDA dAtabase for Regulatory Grade micrObial Sequences (FDA-ARGOS): Supporting development and validation of Infectious Disease Dx tests.</title>
        <authorList>
            <person name="Sproer C."/>
            <person name="Gronow S."/>
            <person name="Severitt S."/>
            <person name="Schroder I."/>
            <person name="Tallon L."/>
            <person name="Sadzewicz L."/>
            <person name="Zhao X."/>
            <person name="Boylan J."/>
            <person name="Ott S."/>
            <person name="Bowen H."/>
            <person name="Vavikolanu K."/>
            <person name="Mehta A."/>
            <person name="Aluvathingal J."/>
            <person name="Nadendla S."/>
            <person name="Lowell S."/>
            <person name="Myers T."/>
            <person name="Yan Y."/>
            <person name="Sichtig H."/>
        </authorList>
    </citation>
    <scope>NUCLEOTIDE SEQUENCE [LARGE SCALE GENOMIC DNA]</scope>
    <source>
        <strain evidence="3 4">FDAARGOS_869</strain>
    </source>
</reference>
<dbReference type="Pfam" id="PF07963">
    <property type="entry name" value="N_methyl"/>
    <property type="match status" value="1"/>
</dbReference>
<keyword evidence="4" id="KW-1185">Reference proteome</keyword>
<feature type="compositionally biased region" description="Low complexity" evidence="1">
    <location>
        <begin position="120"/>
        <end position="139"/>
    </location>
</feature>
<dbReference type="RefSeq" id="WP_197940291.1">
    <property type="nucleotide sequence ID" value="NZ_CP065728.1"/>
</dbReference>
<organism evidence="3 4">
    <name type="scientific">Moraxella nonliquefaciens</name>
    <dbReference type="NCBI Taxonomy" id="478"/>
    <lineage>
        <taxon>Bacteria</taxon>
        <taxon>Pseudomonadati</taxon>
        <taxon>Pseudomonadota</taxon>
        <taxon>Gammaproteobacteria</taxon>
        <taxon>Moraxellales</taxon>
        <taxon>Moraxellaceae</taxon>
        <taxon>Moraxella</taxon>
    </lineage>
</organism>
<name>A0A7T3C020_MORNO</name>
<proteinExistence type="predicted"/>
<evidence type="ECO:0000256" key="1">
    <source>
        <dbReference type="SAM" id="MobiDB-lite"/>
    </source>
</evidence>
<dbReference type="Proteomes" id="UP000594834">
    <property type="component" value="Chromosome"/>
</dbReference>
<accession>A0A7T3C020</accession>
<evidence type="ECO:0000313" key="3">
    <source>
        <dbReference type="EMBL" id="QPT45077.1"/>
    </source>
</evidence>
<keyword evidence="2" id="KW-0812">Transmembrane</keyword>
<evidence type="ECO:0000256" key="2">
    <source>
        <dbReference type="SAM" id="Phobius"/>
    </source>
</evidence>
<keyword evidence="2" id="KW-1133">Transmembrane helix</keyword>
<dbReference type="InterPro" id="IPR032092">
    <property type="entry name" value="PilW"/>
</dbReference>
<dbReference type="Pfam" id="PF16074">
    <property type="entry name" value="PilW"/>
    <property type="match status" value="1"/>
</dbReference>
<dbReference type="InterPro" id="IPR012902">
    <property type="entry name" value="N_methyl_site"/>
</dbReference>
<dbReference type="NCBIfam" id="TIGR02532">
    <property type="entry name" value="IV_pilin_GFxxxE"/>
    <property type="match status" value="1"/>
</dbReference>
<evidence type="ECO:0000313" key="4">
    <source>
        <dbReference type="Proteomes" id="UP000594834"/>
    </source>
</evidence>
<feature type="region of interest" description="Disordered" evidence="1">
    <location>
        <begin position="117"/>
        <end position="141"/>
    </location>
</feature>
<gene>
    <name evidence="3" type="ORF">I6G26_03430</name>
</gene>
<sequence length="320" mass="34487">MQQQQWRQSGYPKVSQANISQGFTLVELMIALVLGLLISAAVLQVYLSAFRTSLVQQGGSEIADASVFGIQNLEHQIRLANLGNSVFQINQTTKFGGVVLSAQNVGLPANDPGISGNLMTTSSDSAPPNTASSSNSTWTGGSGTNIASDQLTIQYQNVIDAGLVDCEGNTVALNDWVIERYFIRGNGIFTCDAGRVEPAGGIKPANTTNTPTFGNEGVAFMDNVEQFKVLLGVQSRDANHLAYISPSKYLALANSDRLYQAPIIAVKLGFLVRSNHVIPESTGNEYTIFGTENTVSNQDNFLRRNYESTIMLRNARVITP</sequence>
<feature type="transmembrane region" description="Helical" evidence="2">
    <location>
        <begin position="21"/>
        <end position="47"/>
    </location>
</feature>
<dbReference type="PROSITE" id="PS00409">
    <property type="entry name" value="PROKAR_NTER_METHYL"/>
    <property type="match status" value="1"/>
</dbReference>
<keyword evidence="2" id="KW-0472">Membrane</keyword>